<dbReference type="Proteomes" id="UP000636709">
    <property type="component" value="Unassembled WGS sequence"/>
</dbReference>
<comment type="caution">
    <text evidence="2">The sequence shown here is derived from an EMBL/GenBank/DDBJ whole genome shotgun (WGS) entry which is preliminary data.</text>
</comment>
<keyword evidence="1" id="KW-0732">Signal</keyword>
<dbReference type="AlphaFoldDB" id="A0A835F7D6"/>
<gene>
    <name evidence="2" type="ORF">HU200_016995</name>
</gene>
<keyword evidence="3" id="KW-1185">Reference proteome</keyword>
<dbReference type="OrthoDB" id="667727at2759"/>
<feature type="chain" id="PRO_5032736030" evidence="1">
    <location>
        <begin position="22"/>
        <end position="267"/>
    </location>
</feature>
<protein>
    <submittedName>
        <fullName evidence="2">Uncharacterized protein</fullName>
    </submittedName>
</protein>
<organism evidence="2 3">
    <name type="scientific">Digitaria exilis</name>
    <dbReference type="NCBI Taxonomy" id="1010633"/>
    <lineage>
        <taxon>Eukaryota</taxon>
        <taxon>Viridiplantae</taxon>
        <taxon>Streptophyta</taxon>
        <taxon>Embryophyta</taxon>
        <taxon>Tracheophyta</taxon>
        <taxon>Spermatophyta</taxon>
        <taxon>Magnoliopsida</taxon>
        <taxon>Liliopsida</taxon>
        <taxon>Poales</taxon>
        <taxon>Poaceae</taxon>
        <taxon>PACMAD clade</taxon>
        <taxon>Panicoideae</taxon>
        <taxon>Panicodae</taxon>
        <taxon>Paniceae</taxon>
        <taxon>Anthephorinae</taxon>
        <taxon>Digitaria</taxon>
    </lineage>
</organism>
<reference evidence="2" key="1">
    <citation type="submission" date="2020-07" db="EMBL/GenBank/DDBJ databases">
        <title>Genome sequence and genetic diversity analysis of an under-domesticated orphan crop, white fonio (Digitaria exilis).</title>
        <authorList>
            <person name="Bennetzen J.L."/>
            <person name="Chen S."/>
            <person name="Ma X."/>
            <person name="Wang X."/>
            <person name="Yssel A.E.J."/>
            <person name="Chaluvadi S.R."/>
            <person name="Johnson M."/>
            <person name="Gangashetty P."/>
            <person name="Hamidou F."/>
            <person name="Sanogo M.D."/>
            <person name="Zwaenepoel A."/>
            <person name="Wallace J."/>
            <person name="Van De Peer Y."/>
            <person name="Van Deynze A."/>
        </authorList>
    </citation>
    <scope>NUCLEOTIDE SEQUENCE</scope>
    <source>
        <tissue evidence="2">Leaves</tissue>
    </source>
</reference>
<accession>A0A835F7D6</accession>
<proteinExistence type="predicted"/>
<dbReference type="EMBL" id="JACEFO010001617">
    <property type="protein sequence ID" value="KAF8730418.1"/>
    <property type="molecule type" value="Genomic_DNA"/>
</dbReference>
<evidence type="ECO:0000256" key="1">
    <source>
        <dbReference type="SAM" id="SignalP"/>
    </source>
</evidence>
<feature type="signal peptide" evidence="1">
    <location>
        <begin position="1"/>
        <end position="21"/>
    </location>
</feature>
<sequence length="267" mass="28613">MAGRVLLRATALGLAAAGAGALHAVSRWTPPRELSPFVPSVRLMLLESAQGLQAALLGAPPLAGAHLHDVRARAEHDLALADVGRSEGGDPAAATDLRLLLALLAVRDGRAADALRLYEEAARDAPFDRRPRALAHHLCLAAREDDEAVRWNAAYRRLVPEIDGESPVPGMESDETRELVRELLVAATLGGVWPLGYPPDRAIVMHMACGGVDQGLVAALQDKALSAKERLQLRALRVYLHAKVRLLMKKEAQDMAEGDGEASPVSW</sequence>
<name>A0A835F7D6_9POAL</name>
<evidence type="ECO:0000313" key="3">
    <source>
        <dbReference type="Proteomes" id="UP000636709"/>
    </source>
</evidence>
<evidence type="ECO:0000313" key="2">
    <source>
        <dbReference type="EMBL" id="KAF8730418.1"/>
    </source>
</evidence>